<feature type="repeat" description="TPR" evidence="5">
    <location>
        <begin position="339"/>
        <end position="372"/>
    </location>
</feature>
<sequence length="587" mass="64718">MADALKAEGNKAFAEKKFDEAIEKFSQAIEIEPQNHVLYSNRSGAYASKKEFDQALDDANKTTELKPDWAKGWGRKGAALHGTGDLVGANDAFEEALKLDPNNAQAKSGLAAVKRAIDAERKADGASEDMAGGGLGNIFNDPQMIQKLANNPKTRSLLADPQFMQKLQRLRQNPNDIGTEMQDPRFLQVMGVLLGVDMSFGGAPGEAGGVPDSNGVKETEEDVPMPDARPSSSKPAQPQREAEPEPEPEPENEEAAAARKAKEEAEAEKKLGTENYKKRQFDAAIEHYDKAWSLHQDITYLTNKSAAQFEKGDYQGAIETCEMAIEKGREALADFKIVAKAFGRIGTSYEKLGDLPMAITNYQKSLTEHRTPDILNKLRAAEKAQIKAEKEAYINPEEAEKARELGGQKFKDADWPGAVEAYTEMTKRAPDDPRGYSNRAAALIKLMTFPGAVADCDIAIQKDPNFIRAYLRKAQALFAMKEYSKCTDVCQEAMEHDVTGANRKEIEQQQQKALQAQFAGRAGETEEQTMERIQKDPEIMAILQDPVMQSILQQAKGDPAALQEHMKNVDIRNKITKLVAAGVIRTR</sequence>
<dbReference type="InterPro" id="IPR011990">
    <property type="entry name" value="TPR-like_helical_dom_sf"/>
</dbReference>
<feature type="compositionally biased region" description="Basic and acidic residues" evidence="6">
    <location>
        <begin position="256"/>
        <end position="271"/>
    </location>
</feature>
<evidence type="ECO:0000256" key="6">
    <source>
        <dbReference type="SAM" id="MobiDB-lite"/>
    </source>
</evidence>
<dbReference type="PROSITE" id="PS50005">
    <property type="entry name" value="TPR"/>
    <property type="match status" value="4"/>
</dbReference>
<dbReference type="SMART" id="SM00727">
    <property type="entry name" value="STI1"/>
    <property type="match status" value="2"/>
</dbReference>
<evidence type="ECO:0000313" key="8">
    <source>
        <dbReference type="EMBL" id="KAL2042004.1"/>
    </source>
</evidence>
<name>A0ABR4ABB2_9LECA</name>
<keyword evidence="4 5" id="KW-0802">TPR repeat</keyword>
<dbReference type="EMBL" id="JBEFKJ010000015">
    <property type="protein sequence ID" value="KAL2042004.1"/>
    <property type="molecule type" value="Genomic_DNA"/>
</dbReference>
<dbReference type="PANTHER" id="PTHR22904:SF523">
    <property type="entry name" value="STRESS-INDUCED-PHOSPHOPROTEIN 1"/>
    <property type="match status" value="1"/>
</dbReference>
<evidence type="ECO:0000256" key="5">
    <source>
        <dbReference type="PROSITE-ProRule" id="PRU00339"/>
    </source>
</evidence>
<dbReference type="SUPFAM" id="SSF48452">
    <property type="entry name" value="TPR-like"/>
    <property type="match status" value="3"/>
</dbReference>
<dbReference type="Gene3D" id="1.10.260.100">
    <property type="match status" value="2"/>
</dbReference>
<evidence type="ECO:0000259" key="7">
    <source>
        <dbReference type="SMART" id="SM00727"/>
    </source>
</evidence>
<dbReference type="SMART" id="SM00028">
    <property type="entry name" value="TPR"/>
    <property type="match status" value="8"/>
</dbReference>
<evidence type="ECO:0000313" key="9">
    <source>
        <dbReference type="Proteomes" id="UP001590950"/>
    </source>
</evidence>
<feature type="domain" description="STI1" evidence="7">
    <location>
        <begin position="141"/>
        <end position="180"/>
    </location>
</feature>
<accession>A0ABR4ABB2</accession>
<dbReference type="Pfam" id="PF17830">
    <property type="entry name" value="STI1-HOP_DP"/>
    <property type="match status" value="2"/>
</dbReference>
<keyword evidence="2" id="KW-0963">Cytoplasm</keyword>
<reference evidence="8 9" key="1">
    <citation type="submission" date="2024-09" db="EMBL/GenBank/DDBJ databases">
        <title>Rethinking Asexuality: The Enigmatic Case of Functional Sexual Genes in Lepraria (Stereocaulaceae).</title>
        <authorList>
            <person name="Doellman M."/>
            <person name="Sun Y."/>
            <person name="Barcenas-Pena A."/>
            <person name="Lumbsch H.T."/>
            <person name="Grewe F."/>
        </authorList>
    </citation>
    <scope>NUCLEOTIDE SEQUENCE [LARGE SCALE GENOMIC DNA]</scope>
    <source>
        <strain evidence="8 9">Mercado 3170</strain>
    </source>
</reference>
<dbReference type="Gene3D" id="1.25.40.10">
    <property type="entry name" value="Tetratricopeptide repeat domain"/>
    <property type="match status" value="3"/>
</dbReference>
<dbReference type="Pfam" id="PF07719">
    <property type="entry name" value="TPR_2"/>
    <property type="match status" value="2"/>
</dbReference>
<keyword evidence="9" id="KW-1185">Reference proteome</keyword>
<feature type="repeat" description="TPR" evidence="5">
    <location>
        <begin position="265"/>
        <end position="298"/>
    </location>
</feature>
<evidence type="ECO:0000256" key="4">
    <source>
        <dbReference type="ARBA" id="ARBA00022803"/>
    </source>
</evidence>
<feature type="region of interest" description="Disordered" evidence="6">
    <location>
        <begin position="203"/>
        <end position="271"/>
    </location>
</feature>
<dbReference type="InterPro" id="IPR006636">
    <property type="entry name" value="STI1_HS-bd"/>
</dbReference>
<feature type="repeat" description="TPR" evidence="5">
    <location>
        <begin position="70"/>
        <end position="103"/>
    </location>
</feature>
<dbReference type="InterPro" id="IPR013105">
    <property type="entry name" value="TPR_2"/>
</dbReference>
<dbReference type="Proteomes" id="UP001590950">
    <property type="component" value="Unassembled WGS sequence"/>
</dbReference>
<comment type="subcellular location">
    <subcellularLocation>
        <location evidence="1">Cytoplasm</location>
    </subcellularLocation>
</comment>
<evidence type="ECO:0000256" key="1">
    <source>
        <dbReference type="ARBA" id="ARBA00004496"/>
    </source>
</evidence>
<protein>
    <recommendedName>
        <fullName evidence="7">STI1 domain-containing protein</fullName>
    </recommendedName>
</protein>
<comment type="caution">
    <text evidence="8">The sequence shown here is derived from an EMBL/GenBank/DDBJ whole genome shotgun (WGS) entry which is preliminary data.</text>
</comment>
<organism evidence="8 9">
    <name type="scientific">Stereocaulon virgatum</name>
    <dbReference type="NCBI Taxonomy" id="373712"/>
    <lineage>
        <taxon>Eukaryota</taxon>
        <taxon>Fungi</taxon>
        <taxon>Dikarya</taxon>
        <taxon>Ascomycota</taxon>
        <taxon>Pezizomycotina</taxon>
        <taxon>Lecanoromycetes</taxon>
        <taxon>OSLEUM clade</taxon>
        <taxon>Lecanoromycetidae</taxon>
        <taxon>Lecanorales</taxon>
        <taxon>Lecanorineae</taxon>
        <taxon>Stereocaulaceae</taxon>
        <taxon>Stereocaulon</taxon>
    </lineage>
</organism>
<feature type="domain" description="STI1" evidence="7">
    <location>
        <begin position="536"/>
        <end position="575"/>
    </location>
</feature>
<proteinExistence type="predicted"/>
<keyword evidence="3" id="KW-0677">Repeat</keyword>
<gene>
    <name evidence="8" type="ORF">N7G274_005192</name>
</gene>
<dbReference type="PANTHER" id="PTHR22904">
    <property type="entry name" value="TPR REPEAT CONTAINING PROTEIN"/>
    <property type="match status" value="1"/>
</dbReference>
<evidence type="ECO:0000256" key="2">
    <source>
        <dbReference type="ARBA" id="ARBA00022490"/>
    </source>
</evidence>
<dbReference type="InterPro" id="IPR041243">
    <property type="entry name" value="STI1/HOP_DP"/>
</dbReference>
<feature type="repeat" description="TPR" evidence="5">
    <location>
        <begin position="2"/>
        <end position="35"/>
    </location>
</feature>
<dbReference type="InterPro" id="IPR019734">
    <property type="entry name" value="TPR_rpt"/>
</dbReference>
<feature type="compositionally biased region" description="Acidic residues" evidence="6">
    <location>
        <begin position="244"/>
        <end position="254"/>
    </location>
</feature>
<evidence type="ECO:0000256" key="3">
    <source>
        <dbReference type="ARBA" id="ARBA00022737"/>
    </source>
</evidence>